<dbReference type="InterPro" id="IPR005183">
    <property type="entry name" value="DUF305_CopM-like"/>
</dbReference>
<evidence type="ECO:0000313" key="3">
    <source>
        <dbReference type="Proteomes" id="UP000523682"/>
    </source>
</evidence>
<proteinExistence type="predicted"/>
<feature type="domain" description="DUF305" evidence="1">
    <location>
        <begin position="51"/>
        <end position="194"/>
    </location>
</feature>
<sequence>MRPSKKPLWIAVALIAALALVLTFAGPSIRAAFSPETTTSADGEAGYNDVDVHFLGMMVPHHEQAIDMSDVLLASDVDDAQVRDLAQRIKDGQERENEQMRAWADEWGIQDDMEHHSKHIANGMFHPEQIAEFESKTGDELRTAFLEMMHFHHAHVIDMTQDEIDRGGYGPLREMAQQMVDVQTAEMGEMEEMLGYTPN</sequence>
<accession>A0A7W2EB50</accession>
<dbReference type="Pfam" id="PF03713">
    <property type="entry name" value="DUF305"/>
    <property type="match status" value="1"/>
</dbReference>
<reference evidence="2 3" key="1">
    <citation type="submission" date="2020-07" db="EMBL/GenBank/DDBJ databases">
        <title>Draft genome and description of Corynebacterium haemomassiliense strain Marseile-Q3615 sp. nov.</title>
        <authorList>
            <person name="Boxberger M."/>
            <person name="La Scola B."/>
        </authorList>
    </citation>
    <scope>NUCLEOTIDE SEQUENCE [LARGE SCALE GENOMIC DNA]</scope>
    <source>
        <strain evidence="2 3">Marseille-Q3615</strain>
    </source>
</reference>
<dbReference type="InterPro" id="IPR012347">
    <property type="entry name" value="Ferritin-like"/>
</dbReference>
<dbReference type="PANTHER" id="PTHR36933">
    <property type="entry name" value="SLL0788 PROTEIN"/>
    <property type="match status" value="1"/>
</dbReference>
<evidence type="ECO:0000313" key="2">
    <source>
        <dbReference type="EMBL" id="MBA5244347.1"/>
    </source>
</evidence>
<name>A0A7W2EB50_9CORY</name>
<keyword evidence="3" id="KW-1185">Reference proteome</keyword>
<dbReference type="PANTHER" id="PTHR36933:SF1">
    <property type="entry name" value="SLL0788 PROTEIN"/>
    <property type="match status" value="1"/>
</dbReference>
<protein>
    <submittedName>
        <fullName evidence="2">DUF305 domain-containing protein</fullName>
    </submittedName>
</protein>
<gene>
    <name evidence="2" type="ORF">H0193_05895</name>
</gene>
<comment type="caution">
    <text evidence="2">The sequence shown here is derived from an EMBL/GenBank/DDBJ whole genome shotgun (WGS) entry which is preliminary data.</text>
</comment>
<dbReference type="Gene3D" id="1.20.1260.10">
    <property type="match status" value="1"/>
</dbReference>
<organism evidence="2 3">
    <name type="scientific">Corynebacterium haemomassiliense</name>
    <dbReference type="NCBI Taxonomy" id="2754726"/>
    <lineage>
        <taxon>Bacteria</taxon>
        <taxon>Bacillati</taxon>
        <taxon>Actinomycetota</taxon>
        <taxon>Actinomycetes</taxon>
        <taxon>Mycobacteriales</taxon>
        <taxon>Corynebacteriaceae</taxon>
        <taxon>Corynebacterium</taxon>
    </lineage>
</organism>
<dbReference type="AlphaFoldDB" id="A0A7W2EB50"/>
<dbReference type="Proteomes" id="UP000523682">
    <property type="component" value="Unassembled WGS sequence"/>
</dbReference>
<evidence type="ECO:0000259" key="1">
    <source>
        <dbReference type="Pfam" id="PF03713"/>
    </source>
</evidence>
<dbReference type="EMBL" id="JACDTZ010000001">
    <property type="protein sequence ID" value="MBA5244347.1"/>
    <property type="molecule type" value="Genomic_DNA"/>
</dbReference>